<organism evidence="1">
    <name type="scientific">Rhizophora mucronata</name>
    <name type="common">Asiatic mangrove</name>
    <dbReference type="NCBI Taxonomy" id="61149"/>
    <lineage>
        <taxon>Eukaryota</taxon>
        <taxon>Viridiplantae</taxon>
        <taxon>Streptophyta</taxon>
        <taxon>Embryophyta</taxon>
        <taxon>Tracheophyta</taxon>
        <taxon>Spermatophyta</taxon>
        <taxon>Magnoliopsida</taxon>
        <taxon>eudicotyledons</taxon>
        <taxon>Gunneridae</taxon>
        <taxon>Pentapetalae</taxon>
        <taxon>rosids</taxon>
        <taxon>fabids</taxon>
        <taxon>Malpighiales</taxon>
        <taxon>Rhizophoraceae</taxon>
        <taxon>Rhizophora</taxon>
    </lineage>
</organism>
<sequence>MDIGICYHEMQHGTGGKRINRRDYLSCLNNSRCKENLWRTKLEIHE</sequence>
<dbReference type="EMBL" id="GGEC01010149">
    <property type="protein sequence ID" value="MBW90632.1"/>
    <property type="molecule type" value="Transcribed_RNA"/>
</dbReference>
<reference evidence="1" key="1">
    <citation type="submission" date="2018-02" db="EMBL/GenBank/DDBJ databases">
        <title>Rhizophora mucronata_Transcriptome.</title>
        <authorList>
            <person name="Meera S.P."/>
            <person name="Sreeshan A."/>
            <person name="Augustine A."/>
        </authorList>
    </citation>
    <scope>NUCLEOTIDE SEQUENCE</scope>
    <source>
        <tissue evidence="1">Leaf</tissue>
    </source>
</reference>
<name>A0A2P2JAY2_RHIMU</name>
<dbReference type="AlphaFoldDB" id="A0A2P2JAY2"/>
<protein>
    <submittedName>
        <fullName evidence="1">Uncharacterized protein</fullName>
    </submittedName>
</protein>
<proteinExistence type="predicted"/>
<accession>A0A2P2JAY2</accession>
<evidence type="ECO:0000313" key="1">
    <source>
        <dbReference type="EMBL" id="MBW90632.1"/>
    </source>
</evidence>